<dbReference type="InterPro" id="IPR051088">
    <property type="entry name" value="PTS_Sugar-EIIC/EIIB"/>
</dbReference>
<feature type="transmembrane region" description="Helical" evidence="9">
    <location>
        <begin position="28"/>
        <end position="49"/>
    </location>
</feature>
<evidence type="ECO:0000256" key="5">
    <source>
        <dbReference type="ARBA" id="ARBA00022692"/>
    </source>
</evidence>
<feature type="transmembrane region" description="Helical" evidence="9">
    <location>
        <begin position="237"/>
        <end position="256"/>
    </location>
</feature>
<evidence type="ECO:0000256" key="6">
    <source>
        <dbReference type="ARBA" id="ARBA00022989"/>
    </source>
</evidence>
<feature type="transmembrane region" description="Helical" evidence="9">
    <location>
        <begin position="114"/>
        <end position="136"/>
    </location>
</feature>
<evidence type="ECO:0000256" key="3">
    <source>
        <dbReference type="ARBA" id="ARBA00022475"/>
    </source>
</evidence>
<dbReference type="PANTHER" id="PTHR33989:SF4">
    <property type="entry name" value="PTS SYSTEM N,N'-DIACETYLCHITOBIOSE-SPECIFIC EIIC COMPONENT"/>
    <property type="match status" value="1"/>
</dbReference>
<feature type="transmembrane region" description="Helical" evidence="9">
    <location>
        <begin position="353"/>
        <end position="372"/>
    </location>
</feature>
<comment type="function">
    <text evidence="8">The phosphoenolpyruvate-dependent sugar phosphotransferase system (PTS), a major carbohydrate active -transport system, catalyzes the phosphorylation of incoming sugar substrates concomitant with their translocation across the cell membrane.</text>
</comment>
<dbReference type="Proteomes" id="UP000319837">
    <property type="component" value="Unassembled WGS sequence"/>
</dbReference>
<dbReference type="GO" id="GO:0009401">
    <property type="term" value="P:phosphoenolpyruvate-dependent sugar phosphotransferase system"/>
    <property type="evidence" value="ECO:0007669"/>
    <property type="project" value="InterPro"/>
</dbReference>
<dbReference type="GO" id="GO:0005886">
    <property type="term" value="C:plasma membrane"/>
    <property type="evidence" value="ECO:0007669"/>
    <property type="project" value="UniProtKB-SubCell"/>
</dbReference>
<organism evidence="11 12">
    <name type="scientific">Niallia circulans</name>
    <name type="common">Bacillus circulans</name>
    <dbReference type="NCBI Taxonomy" id="1397"/>
    <lineage>
        <taxon>Bacteria</taxon>
        <taxon>Bacillati</taxon>
        <taxon>Bacillota</taxon>
        <taxon>Bacilli</taxon>
        <taxon>Bacillales</taxon>
        <taxon>Bacillaceae</taxon>
        <taxon>Niallia</taxon>
    </lineage>
</organism>
<dbReference type="InterPro" id="IPR004501">
    <property type="entry name" value="PTS_EIIC_3"/>
</dbReference>
<dbReference type="InterPro" id="IPR004796">
    <property type="entry name" value="PTS_IIC_cello"/>
</dbReference>
<comment type="subcellular location">
    <subcellularLocation>
        <location evidence="1">Cell membrane</location>
        <topology evidence="1">Multi-pass membrane protein</topology>
    </subcellularLocation>
</comment>
<dbReference type="RefSeq" id="WP_185763844.1">
    <property type="nucleotide sequence ID" value="NZ_RIBP01000001.1"/>
</dbReference>
<feature type="transmembrane region" description="Helical" evidence="9">
    <location>
        <begin position="148"/>
        <end position="172"/>
    </location>
</feature>
<evidence type="ECO:0000256" key="8">
    <source>
        <dbReference type="PIRNR" id="PIRNR006351"/>
    </source>
</evidence>
<evidence type="ECO:0000259" key="10">
    <source>
        <dbReference type="PROSITE" id="PS51105"/>
    </source>
</evidence>
<evidence type="ECO:0000256" key="4">
    <source>
        <dbReference type="ARBA" id="ARBA00022597"/>
    </source>
</evidence>
<keyword evidence="4 8" id="KW-0762">Sugar transport</keyword>
<evidence type="ECO:0000256" key="2">
    <source>
        <dbReference type="ARBA" id="ARBA00022448"/>
    </source>
</evidence>
<evidence type="ECO:0000313" key="12">
    <source>
        <dbReference type="Proteomes" id="UP000319837"/>
    </source>
</evidence>
<keyword evidence="7 8" id="KW-0472">Membrane</keyword>
<dbReference type="NCBIfam" id="TIGR00410">
    <property type="entry name" value="lacE"/>
    <property type="match status" value="1"/>
</dbReference>
<accession>A0A553STY8</accession>
<evidence type="ECO:0000256" key="1">
    <source>
        <dbReference type="ARBA" id="ARBA00004651"/>
    </source>
</evidence>
<dbReference type="GO" id="GO:0008982">
    <property type="term" value="F:protein-N(PI)-phosphohistidine-sugar phosphotransferase activity"/>
    <property type="evidence" value="ECO:0007669"/>
    <property type="project" value="UniProtKB-UniRule"/>
</dbReference>
<dbReference type="AlphaFoldDB" id="A0A553STY8"/>
<reference evidence="12" key="1">
    <citation type="submission" date="2018-10" db="EMBL/GenBank/DDBJ databases">
        <title>FDA dAtabase for Regulatory Grade micrObial Sequences (FDA-ARGOS): Supporting development and validation of Infectious Disease Dx tests.</title>
        <authorList>
            <person name="Minogue T."/>
            <person name="Wolcott M."/>
            <person name="Wasieloski L."/>
            <person name="Aguilar W."/>
            <person name="Moore D."/>
            <person name="Tallon L."/>
            <person name="Sadzewicz L."/>
            <person name="Sengamalay N."/>
            <person name="Ott S."/>
            <person name="Godinez A."/>
            <person name="Nagaraj S."/>
            <person name="Vavikolanu K."/>
            <person name="Vyas G."/>
            <person name="Nadendla S."/>
            <person name="George J."/>
            <person name="Sichtig H."/>
        </authorList>
    </citation>
    <scope>NUCLEOTIDE SEQUENCE [LARGE SCALE GENOMIC DNA]</scope>
    <source>
        <strain evidence="12">FDAARGOS_343</strain>
    </source>
</reference>
<feature type="transmembrane region" description="Helical" evidence="9">
    <location>
        <begin position="192"/>
        <end position="216"/>
    </location>
</feature>
<protein>
    <recommendedName>
        <fullName evidence="8">Permease IIC component</fullName>
    </recommendedName>
</protein>
<dbReference type="PROSITE" id="PS51105">
    <property type="entry name" value="PTS_EIIC_TYPE_3"/>
    <property type="match status" value="1"/>
</dbReference>
<feature type="transmembrane region" description="Helical" evidence="9">
    <location>
        <begin position="295"/>
        <end position="316"/>
    </location>
</feature>
<evidence type="ECO:0000256" key="7">
    <source>
        <dbReference type="ARBA" id="ARBA00023136"/>
    </source>
</evidence>
<evidence type="ECO:0000256" key="9">
    <source>
        <dbReference type="SAM" id="Phobius"/>
    </source>
</evidence>
<dbReference type="PANTHER" id="PTHR33989">
    <property type="match status" value="1"/>
</dbReference>
<dbReference type="GO" id="GO:1902815">
    <property type="term" value="P:N,N'-diacetylchitobiose import"/>
    <property type="evidence" value="ECO:0007669"/>
    <property type="project" value="TreeGrafter"/>
</dbReference>
<sequence length="454" mass="49836">MLDKAMEQIEKYLGPAADWASNNRYFKAIMTAILATLTLTIVGALAVIIGKPPIPEVVFQSDNFIAKMLVGWAKWGDEHVWLRGINDISTGIIGIAFTMGFSYNLAKHYKLNEIGALVTSVMIYFFIVGQPTSVLINDVATLQINMSAFGSTGIFSGIVISVIVVEIIRLFHTKDIGIKFPDSVPLYVKTSFNSILPGIANVLVFILINGVLNSLFGVKLPEMITTIFSPLVNNFDNVFMVGFFMFLVNLFWFMGIHGGSIVMPILLPIELQNIVENLNNYSAGLPYDNVFTGPVQFGFIMIGGAGIFALALLNLFSKSTGLKQIGKVGFIPSLFNISEPTMFGTPIPFNAKLFIPFVMVPVINTIITYAAFDWFNLINAPILNVPSQTPVILIAMAASASVKAGLVALIIILIDIAVYYPFYKRFEKELIQEEEEEAALTQINNNSALDLKAE</sequence>
<keyword evidence="2 8" id="KW-0813">Transport</keyword>
<proteinExistence type="predicted"/>
<keyword evidence="6 9" id="KW-1133">Transmembrane helix</keyword>
<dbReference type="Pfam" id="PF02378">
    <property type="entry name" value="PTS_EIIC"/>
    <property type="match status" value="1"/>
</dbReference>
<dbReference type="InterPro" id="IPR003352">
    <property type="entry name" value="PTS_EIIC"/>
</dbReference>
<feature type="transmembrane region" description="Helical" evidence="9">
    <location>
        <begin position="392"/>
        <end position="420"/>
    </location>
</feature>
<name>A0A553STY8_NIACI</name>
<gene>
    <name evidence="11" type="ORF">CEQ21_05950</name>
</gene>
<dbReference type="EMBL" id="RIBP01000001">
    <property type="protein sequence ID" value="TRZ40453.1"/>
    <property type="molecule type" value="Genomic_DNA"/>
</dbReference>
<evidence type="ECO:0000313" key="11">
    <source>
        <dbReference type="EMBL" id="TRZ40453.1"/>
    </source>
</evidence>
<keyword evidence="5 9" id="KW-0812">Transmembrane</keyword>
<keyword evidence="3 8" id="KW-1003">Cell membrane</keyword>
<feature type="domain" description="PTS EIIC type-3" evidence="10">
    <location>
        <begin position="9"/>
        <end position="422"/>
    </location>
</feature>
<dbReference type="PIRSF" id="PIRSF006351">
    <property type="entry name" value="PTS_EIIC-Cellobiose"/>
    <property type="match status" value="1"/>
</dbReference>
<comment type="caution">
    <text evidence="11">The sequence shown here is derived from an EMBL/GenBank/DDBJ whole genome shotgun (WGS) entry which is preliminary data.</text>
</comment>